<dbReference type="GO" id="GO:0006508">
    <property type="term" value="P:proteolysis"/>
    <property type="evidence" value="ECO:0007669"/>
    <property type="project" value="UniProtKB-KW"/>
</dbReference>
<evidence type="ECO:0000313" key="2">
    <source>
        <dbReference type="EMBL" id="TCQ04196.1"/>
    </source>
</evidence>
<dbReference type="Pfam" id="PF12392">
    <property type="entry name" value="DUF3656"/>
    <property type="match status" value="1"/>
</dbReference>
<dbReference type="EMBL" id="SLYC01000007">
    <property type="protein sequence ID" value="TCQ04196.1"/>
    <property type="molecule type" value="Genomic_DNA"/>
</dbReference>
<comment type="caution">
    <text evidence="2">The sequence shown here is derived from an EMBL/GenBank/DDBJ whole genome shotgun (WGS) entry which is preliminary data.</text>
</comment>
<dbReference type="PANTHER" id="PTHR30217:SF10">
    <property type="entry name" value="23S RRNA 5-HYDROXYCYTIDINE C2501 SYNTHASE"/>
    <property type="match status" value="1"/>
</dbReference>
<dbReference type="InterPro" id="IPR020988">
    <property type="entry name" value="Pept_U32_collagenase"/>
</dbReference>
<dbReference type="InterPro" id="IPR001539">
    <property type="entry name" value="Peptidase_U32"/>
</dbReference>
<evidence type="ECO:0000313" key="3">
    <source>
        <dbReference type="Proteomes" id="UP000295504"/>
    </source>
</evidence>
<organism evidence="2 3">
    <name type="scientific">Serpentinicella alkaliphila</name>
    <dbReference type="NCBI Taxonomy" id="1734049"/>
    <lineage>
        <taxon>Bacteria</taxon>
        <taxon>Bacillati</taxon>
        <taxon>Bacillota</taxon>
        <taxon>Clostridia</taxon>
        <taxon>Peptostreptococcales</taxon>
        <taxon>Natronincolaceae</taxon>
        <taxon>Serpentinicella</taxon>
    </lineage>
</organism>
<dbReference type="GO" id="GO:0008233">
    <property type="term" value="F:peptidase activity"/>
    <property type="evidence" value="ECO:0007669"/>
    <property type="project" value="UniProtKB-KW"/>
</dbReference>
<reference evidence="2 3" key="1">
    <citation type="submission" date="2019-03" db="EMBL/GenBank/DDBJ databases">
        <title>Genomic Encyclopedia of Type Strains, Phase IV (KMG-IV): sequencing the most valuable type-strain genomes for metagenomic binning, comparative biology and taxonomic classification.</title>
        <authorList>
            <person name="Goeker M."/>
        </authorList>
    </citation>
    <scope>NUCLEOTIDE SEQUENCE [LARGE SCALE GENOMIC DNA]</scope>
    <source>
        <strain evidence="2 3">DSM 100013</strain>
    </source>
</reference>
<dbReference type="AlphaFoldDB" id="A0A4R2TN17"/>
<evidence type="ECO:0000259" key="1">
    <source>
        <dbReference type="Pfam" id="PF12392"/>
    </source>
</evidence>
<dbReference type="InterPro" id="IPR051454">
    <property type="entry name" value="RNA/ubiquinone_mod_enzymes"/>
</dbReference>
<feature type="domain" description="Peptidase U32 collagenase" evidence="1">
    <location>
        <begin position="389"/>
        <end position="508"/>
    </location>
</feature>
<gene>
    <name evidence="2" type="ORF">EDD79_100779</name>
</gene>
<dbReference type="Proteomes" id="UP000295504">
    <property type="component" value="Unassembled WGS sequence"/>
</dbReference>
<keyword evidence="3" id="KW-1185">Reference proteome</keyword>
<protein>
    <submittedName>
        <fullName evidence="2">Putative protease</fullName>
    </submittedName>
</protein>
<name>A0A4R2TN17_9FIRM</name>
<dbReference type="Pfam" id="PF01136">
    <property type="entry name" value="Peptidase_U32"/>
    <property type="match status" value="2"/>
</dbReference>
<keyword evidence="2" id="KW-0645">Protease</keyword>
<accession>A0A4R2TN17</accession>
<dbReference type="PANTHER" id="PTHR30217">
    <property type="entry name" value="PEPTIDASE U32 FAMILY"/>
    <property type="match status" value="1"/>
</dbReference>
<sequence>MKREIELLAPAGSYEALVAAVQNGADAIYMGGTEFSARAYASNFSRERIKEAVEYAHIRGVKIYFAVNTLVKDSEINKLLEYINFLYNTDVDAVIVQDLGALKLIKELYPDFEIHCSTQMTLHNSYGVKLLKELGAKRVVLARELGLEEIDVIKRNTGVELEVFVHGALCVSYSGQCLMSSFIGGRSGNRGKCAQPCRKKYELIDSNNQHGKGRPFYYMSMRDLNTLENISALINSGVTSFKIEGRMKKPQYVAAIVGAYRKAIDLYLSTGKELKDKEIQKKIAQVFNRKFTKGYLFSERNKQVINIDKPNNSGIYLGKVSAFNKALGRFTISLEDDIVHGDGIEVWGKSETGGTVNKIYKNNRLTHEAKKGETVEIELKDIICTGDEVYKTLDSQLIKELEKTYEKDIENKKNSIKGNIKIEIGKPIELTLYDDLKNTVNLKSTSTVEKAQKVALTEEKLLTNLKKLNNTPFELVSMDIDLKPECAVPLSVINELRRDAVNSLIELRRNRNNRKQQKLKDVDSEPIYKKINTNKEFKLSVKVEDLDQLKVVLQKKVDRIYFSDIDNISKALDLCRNSNCEIYLKTPNIIKDNEFKLYDSVIKNNQLDGVLVGDLGMLKYLKENYSSLNIVTDMTLNIFNSFTVKEFSELKVSGVTLSQELDLKSISNLNVDTDIEIECIVYGKTSVMTTEYCPAINENVCDKKCNSCKEPKHKLNWSLRDEKDYSFPISRDALGRTVIYNSHPIFMGDKIENFLNSKVNVLRLDITNESPDSILSIMEIYNNRRYFDVEQLGFKYTRGHYFKDIE</sequence>
<dbReference type="RefSeq" id="WP_132847888.1">
    <property type="nucleotide sequence ID" value="NZ_CP058648.1"/>
</dbReference>
<dbReference type="PROSITE" id="PS01276">
    <property type="entry name" value="PEPTIDASE_U32"/>
    <property type="match status" value="1"/>
</dbReference>
<keyword evidence="2" id="KW-0378">Hydrolase</keyword>
<dbReference type="OrthoDB" id="9807498at2"/>
<proteinExistence type="predicted"/>